<dbReference type="AlphaFoldDB" id="A0A944H6V6"/>
<feature type="domain" description="DUF403" evidence="1">
    <location>
        <begin position="507"/>
        <end position="813"/>
    </location>
</feature>
<keyword evidence="4" id="KW-1185">Reference proteome</keyword>
<gene>
    <name evidence="3" type="ORF">I8J34_00730</name>
</gene>
<name>A0A944H6V6_DENI1</name>
<reference evidence="4" key="1">
    <citation type="journal article" date="2022" name="ISME J.">
        <title>Genetic and phylogenetic analysis of dissimilatory iodate-reducing bacteria identifies potential niches across the world's oceans.</title>
        <authorList>
            <person name="Reyes-Umana V."/>
            <person name="Henning Z."/>
            <person name="Lee K."/>
            <person name="Barnum T.P."/>
            <person name="Coates J.D."/>
        </authorList>
    </citation>
    <scope>NUCLEOTIDE SEQUENCE [LARGE SCALE GENOMIC DNA]</scope>
    <source>
        <strain evidence="4">IR12</strain>
    </source>
</reference>
<evidence type="ECO:0000313" key="4">
    <source>
        <dbReference type="Proteomes" id="UP000694660"/>
    </source>
</evidence>
<dbReference type="PANTHER" id="PTHR34595">
    <property type="entry name" value="BLR5612 PROTEIN"/>
    <property type="match status" value="1"/>
</dbReference>
<dbReference type="InterPro" id="IPR025841">
    <property type="entry name" value="CP_ATPgrasp_2"/>
</dbReference>
<feature type="domain" description="Circularly permuted ATP-grasp type 2" evidence="2">
    <location>
        <begin position="81"/>
        <end position="457"/>
    </location>
</feature>
<evidence type="ECO:0000259" key="1">
    <source>
        <dbReference type="Pfam" id="PF04168"/>
    </source>
</evidence>
<dbReference type="Pfam" id="PF14403">
    <property type="entry name" value="CP_ATPgrasp_2"/>
    <property type="match status" value="1"/>
</dbReference>
<dbReference type="PANTHER" id="PTHR34595:SF2">
    <property type="entry name" value="BLR2978 PROTEIN"/>
    <property type="match status" value="1"/>
</dbReference>
<dbReference type="InterPro" id="IPR007296">
    <property type="entry name" value="DUF403"/>
</dbReference>
<dbReference type="RefSeq" id="WP_214359438.1">
    <property type="nucleotide sequence ID" value="NZ_JAEKFT010000001.1"/>
</dbReference>
<accession>A0A944H6V6</accession>
<dbReference type="Pfam" id="PF04168">
    <property type="entry name" value="Alpha-E"/>
    <property type="match status" value="1"/>
</dbReference>
<protein>
    <submittedName>
        <fullName evidence="3">Circularly permuted type 2 ATP-grasp protein</fullName>
    </submittedName>
</protein>
<evidence type="ECO:0000313" key="3">
    <source>
        <dbReference type="EMBL" id="MBT0959680.1"/>
    </source>
</evidence>
<dbReference type="Gene3D" id="3.30.1490.270">
    <property type="match status" value="1"/>
</dbReference>
<comment type="caution">
    <text evidence="3">The sequence shown here is derived from an EMBL/GenBank/DDBJ whole genome shotgun (WGS) entry which is preliminary data.</text>
</comment>
<organism evidence="3 4">
    <name type="scientific">Denitromonas iodatirespirans</name>
    <dbReference type="NCBI Taxonomy" id="2795389"/>
    <lineage>
        <taxon>Bacteria</taxon>
        <taxon>Pseudomonadati</taxon>
        <taxon>Pseudomonadota</taxon>
        <taxon>Betaproteobacteria</taxon>
        <taxon>Rhodocyclales</taxon>
        <taxon>Zoogloeaceae</taxon>
        <taxon>Denitromonas</taxon>
    </lineage>
</organism>
<dbReference type="Gene3D" id="3.40.50.11290">
    <property type="match status" value="1"/>
</dbReference>
<dbReference type="Proteomes" id="UP000694660">
    <property type="component" value="Unassembled WGS sequence"/>
</dbReference>
<sequence>MPTLLDTYAPPADRYDELLDAHGKPRAHWRPLVARLDGLGVDGLDARAQLVADSILSDGISYNVHAEGQEARHPWELDPLPLVIAPEEWHYLSEAVAQRAGVLNATLADLYGPQHLLAEGLLPPALAFGQPGYKWPCVGIRPPGGIFLNTYAVDLARGPDGKWWVIADHTRSPAGAGYSLQNRIILAKTFPDAFRQLQVHPLSGFFRTLLDGFARLAPSEGEPPLVVLLTPGPGDDSYFEHAFLARYLGYPLVEGRDLTVRDNTVYLKTLRGLRRVHGILRRLDDDLCDPLELRADSAVGVPGLLAAVRAGRVLVSNALGSGVLETGALFGFLPGIAERLTGEALSMPSVASWWCGEAAALDHVIAHLDDLVIKPAFSDMSLPAVFGHTLEGAEREDMIARLRAQPHAYVAQEWIRMAQAPTWGPAGLQARTVGLRLFACATPEGYAVMPGALGRVAASPHQEILSMPRGGVSKDVWVRAAGPVRRVSLLKRRLGVIDLVCGGSDVPSRVGDNLFWMGRYTERSEATARLLRATLSRLSTGEDDDESSLPDLLAACHHMDILAAAPDPAASADEREKEVLAAVCDPTQPGSLASMSRQLSYSAGQVRERMSSDNWHALNRMARLFDRPLLSVGQALAAVDRAMLDSISLAGFALDDMTRDEGWRFLILGRRIERLHRLAALIEVVLRFGDAARERSLEWLLEATNAIVTYRARYRRVPEVLPVIHLLVFDDSNPHAVIFQINELDTELDSVARDLGHPRTDALHAMREALHRFDLTRFEADDNRLACRALAEQLERIADDTSALSETLHKRYFTHTAPDARTH</sequence>
<dbReference type="InterPro" id="IPR051680">
    <property type="entry name" value="ATP-dep_Glu-Cys_Ligase-2"/>
</dbReference>
<dbReference type="EMBL" id="JAEKFT010000001">
    <property type="protein sequence ID" value="MBT0959680.1"/>
    <property type="molecule type" value="Genomic_DNA"/>
</dbReference>
<dbReference type="SUPFAM" id="SSF56059">
    <property type="entry name" value="Glutathione synthetase ATP-binding domain-like"/>
    <property type="match status" value="1"/>
</dbReference>
<proteinExistence type="predicted"/>
<evidence type="ECO:0000259" key="2">
    <source>
        <dbReference type="Pfam" id="PF14403"/>
    </source>
</evidence>